<dbReference type="EMBL" id="CAXLJM020000007">
    <property type="protein sequence ID" value="CAL8072191.1"/>
    <property type="molecule type" value="Genomic_DNA"/>
</dbReference>
<dbReference type="SUPFAM" id="SSF53474">
    <property type="entry name" value="alpha/beta-Hydrolases"/>
    <property type="match status" value="1"/>
</dbReference>
<name>A0ABP1PRM9_9HEXA</name>
<dbReference type="InterPro" id="IPR029058">
    <property type="entry name" value="AB_hydrolase_fold"/>
</dbReference>
<dbReference type="InterPro" id="IPR002018">
    <property type="entry name" value="CarbesteraseB"/>
</dbReference>
<keyword evidence="2" id="KW-0472">Membrane</keyword>
<dbReference type="Pfam" id="PF00135">
    <property type="entry name" value="COesterase"/>
    <property type="match status" value="1"/>
</dbReference>
<organism evidence="4 5">
    <name type="scientific">Orchesella dallaii</name>
    <dbReference type="NCBI Taxonomy" id="48710"/>
    <lineage>
        <taxon>Eukaryota</taxon>
        <taxon>Metazoa</taxon>
        <taxon>Ecdysozoa</taxon>
        <taxon>Arthropoda</taxon>
        <taxon>Hexapoda</taxon>
        <taxon>Collembola</taxon>
        <taxon>Entomobryomorpha</taxon>
        <taxon>Entomobryoidea</taxon>
        <taxon>Orchesellidae</taxon>
        <taxon>Orchesellinae</taxon>
        <taxon>Orchesella</taxon>
    </lineage>
</organism>
<evidence type="ECO:0000256" key="2">
    <source>
        <dbReference type="SAM" id="Phobius"/>
    </source>
</evidence>
<keyword evidence="2" id="KW-1133">Transmembrane helix</keyword>
<keyword evidence="2" id="KW-0812">Transmembrane</keyword>
<dbReference type="Gene3D" id="3.40.50.1820">
    <property type="entry name" value="alpha/beta hydrolase"/>
    <property type="match status" value="1"/>
</dbReference>
<feature type="domain" description="Carboxylesterase type B" evidence="3">
    <location>
        <begin position="78"/>
        <end position="653"/>
    </location>
</feature>
<keyword evidence="5" id="KW-1185">Reference proteome</keyword>
<gene>
    <name evidence="4" type="ORF">ODALV1_LOCUS2044</name>
</gene>
<feature type="transmembrane region" description="Helical" evidence="2">
    <location>
        <begin position="7"/>
        <end position="28"/>
    </location>
</feature>
<evidence type="ECO:0000256" key="1">
    <source>
        <dbReference type="ARBA" id="ARBA00023180"/>
    </source>
</evidence>
<dbReference type="PANTHER" id="PTHR11559">
    <property type="entry name" value="CARBOXYLESTERASE"/>
    <property type="match status" value="1"/>
</dbReference>
<evidence type="ECO:0000313" key="5">
    <source>
        <dbReference type="Proteomes" id="UP001642540"/>
    </source>
</evidence>
<evidence type="ECO:0000313" key="4">
    <source>
        <dbReference type="EMBL" id="CAL8072191.1"/>
    </source>
</evidence>
<comment type="caution">
    <text evidence="4">The sequence shown here is derived from an EMBL/GenBank/DDBJ whole genome shotgun (WGS) entry which is preliminary data.</text>
</comment>
<reference evidence="4 5" key="1">
    <citation type="submission" date="2024-08" db="EMBL/GenBank/DDBJ databases">
        <authorList>
            <person name="Cucini C."/>
            <person name="Frati F."/>
        </authorList>
    </citation>
    <scope>NUCLEOTIDE SEQUENCE [LARGE SCALE GENOMIC DNA]</scope>
</reference>
<evidence type="ECO:0000259" key="3">
    <source>
        <dbReference type="Pfam" id="PF00135"/>
    </source>
</evidence>
<sequence length="761" mass="86375">MSNRVKMIVGGICNLIVLVTFALILVVLSENRVVQRVLASSAAELNSNRVTLKTADAGSYIGVQEPVTPDDPNEVQRTLFAFRGINYASPPLGELRWAAPEPVEFKSTPHQAAEFKPACSQWSPTRKKVIGAPDCLYLNVFTPYIPSSSKRPIPRNATAWTVENPNLLPVLVYVHGGEFISGSASKFSPDALMKRERVVLVTFNYRLGVLGFLSNGNEELPGNYGLLDQIAALKWVNKYIHRFGGNPLRVTIFGSVEYLLLANLNDEKNELFHGAILKPQSTSVLSPFAKVDSREGAKNFMKQLAENVGCKQVEQEEPDSSHALVDCLRRADTDSLIRSQMKAMTFHNFPFRETHSSLGPVVDHKLLDDEPEVLFSSGRFREVPLIVGLSANEGFNPFLEFYLKLSRKSKEDEEAKRDISNVLIEDDVKSMLQSILQTVMVGIPEMEMNGAFDRVFQSVWNYYFGTRSWEKELDQVVQRLIRLFGDMLVNTGHCKLLQSLSAKAKQPVFAYVFTHGSDEFSDFFNASRQVFENSEMMMGPKRPKRSLHMTLNTPWDETYYLFHPIQEQDNFTSYSQMHELSEEDKRITDVLVKIWVSFAKYNQPKQAMAELPDYGRWGRMDPGHKSLNYFLLSDHALQKGMRSDFRKAECQFWMGTVPQVRHLSKTIQELEPFPILFWSSIAVVVLFALIIITLIVLILWSKHRQGRGTYQSTSYPPSVNHEYSDVLPLSFQLLQEATAEETTSTYIMQDNFSTSGMELNE</sequence>
<feature type="transmembrane region" description="Helical" evidence="2">
    <location>
        <begin position="675"/>
        <end position="700"/>
    </location>
</feature>
<protein>
    <recommendedName>
        <fullName evidence="3">Carboxylesterase type B domain-containing protein</fullName>
    </recommendedName>
</protein>
<dbReference type="InterPro" id="IPR050309">
    <property type="entry name" value="Type-B_Carboxylest/Lipase"/>
</dbReference>
<dbReference type="Proteomes" id="UP001642540">
    <property type="component" value="Unassembled WGS sequence"/>
</dbReference>
<keyword evidence="1" id="KW-0325">Glycoprotein</keyword>
<proteinExistence type="predicted"/>
<accession>A0ABP1PRM9</accession>